<organism evidence="7">
    <name type="scientific">hydrothermal vent metagenome</name>
    <dbReference type="NCBI Taxonomy" id="652676"/>
    <lineage>
        <taxon>unclassified sequences</taxon>
        <taxon>metagenomes</taxon>
        <taxon>ecological metagenomes</taxon>
    </lineage>
</organism>
<dbReference type="GO" id="GO:0015628">
    <property type="term" value="P:protein secretion by the type II secretion system"/>
    <property type="evidence" value="ECO:0007669"/>
    <property type="project" value="InterPro"/>
</dbReference>
<name>A0A3B1BU15_9ZZZZ</name>
<protein>
    <recommendedName>
        <fullName evidence="8">Prepilin-type N-terminal cleavage/methylation domain-containing protein</fullName>
    </recommendedName>
</protein>
<dbReference type="PROSITE" id="PS00409">
    <property type="entry name" value="PROKAR_NTER_METHYL"/>
    <property type="match status" value="1"/>
</dbReference>
<dbReference type="AlphaFoldDB" id="A0A3B1BU15"/>
<evidence type="ECO:0000313" key="7">
    <source>
        <dbReference type="EMBL" id="VAX08157.1"/>
    </source>
</evidence>
<evidence type="ECO:0000256" key="4">
    <source>
        <dbReference type="ARBA" id="ARBA00022989"/>
    </source>
</evidence>
<sequence>MSTNKQTITRRLWLSNAKPNNQRTTNIPRMLGFALLSPTYSNNRQRGFTLIELVVAIVLLGIIGSMVIVTDHINSRYLLSAYRLNF</sequence>
<dbReference type="InterPro" id="IPR045584">
    <property type="entry name" value="Pilin-like"/>
</dbReference>
<keyword evidence="5 6" id="KW-0472">Membrane</keyword>
<keyword evidence="4 6" id="KW-1133">Transmembrane helix</keyword>
<evidence type="ECO:0000256" key="6">
    <source>
        <dbReference type="SAM" id="Phobius"/>
    </source>
</evidence>
<evidence type="ECO:0000256" key="3">
    <source>
        <dbReference type="ARBA" id="ARBA00022692"/>
    </source>
</evidence>
<evidence type="ECO:0000256" key="1">
    <source>
        <dbReference type="ARBA" id="ARBA00004167"/>
    </source>
</evidence>
<comment type="subcellular location">
    <subcellularLocation>
        <location evidence="1">Membrane</location>
        <topology evidence="1">Single-pass membrane protein</topology>
    </subcellularLocation>
</comment>
<dbReference type="InterPro" id="IPR002416">
    <property type="entry name" value="T2SS_protein-GspH"/>
</dbReference>
<accession>A0A3B1BU15</accession>
<dbReference type="EMBL" id="UOFY01000027">
    <property type="protein sequence ID" value="VAX08157.1"/>
    <property type="molecule type" value="Genomic_DNA"/>
</dbReference>
<keyword evidence="2" id="KW-0488">Methylation</keyword>
<evidence type="ECO:0000256" key="5">
    <source>
        <dbReference type="ARBA" id="ARBA00023136"/>
    </source>
</evidence>
<evidence type="ECO:0000256" key="2">
    <source>
        <dbReference type="ARBA" id="ARBA00022481"/>
    </source>
</evidence>
<dbReference type="PRINTS" id="PR00885">
    <property type="entry name" value="BCTERIALGSPH"/>
</dbReference>
<dbReference type="NCBIfam" id="TIGR02532">
    <property type="entry name" value="IV_pilin_GFxxxE"/>
    <property type="match status" value="1"/>
</dbReference>
<dbReference type="Pfam" id="PF07963">
    <property type="entry name" value="N_methyl"/>
    <property type="match status" value="1"/>
</dbReference>
<reference evidence="7" key="1">
    <citation type="submission" date="2018-06" db="EMBL/GenBank/DDBJ databases">
        <authorList>
            <person name="Zhirakovskaya E."/>
        </authorList>
    </citation>
    <scope>NUCLEOTIDE SEQUENCE</scope>
</reference>
<evidence type="ECO:0008006" key="8">
    <source>
        <dbReference type="Google" id="ProtNLM"/>
    </source>
</evidence>
<gene>
    <name evidence="7" type="ORF">MNBD_GAMMA25-439</name>
</gene>
<proteinExistence type="predicted"/>
<dbReference type="GO" id="GO:0015627">
    <property type="term" value="C:type II protein secretion system complex"/>
    <property type="evidence" value="ECO:0007669"/>
    <property type="project" value="InterPro"/>
</dbReference>
<feature type="transmembrane region" description="Helical" evidence="6">
    <location>
        <begin position="50"/>
        <end position="69"/>
    </location>
</feature>
<dbReference type="SUPFAM" id="SSF54523">
    <property type="entry name" value="Pili subunits"/>
    <property type="match status" value="1"/>
</dbReference>
<keyword evidence="3 6" id="KW-0812">Transmembrane</keyword>
<dbReference type="GO" id="GO:0016020">
    <property type="term" value="C:membrane"/>
    <property type="evidence" value="ECO:0007669"/>
    <property type="project" value="UniProtKB-SubCell"/>
</dbReference>
<dbReference type="InterPro" id="IPR012902">
    <property type="entry name" value="N_methyl_site"/>
</dbReference>